<proteinExistence type="predicted"/>
<evidence type="ECO:0000259" key="1">
    <source>
        <dbReference type="Pfam" id="PF13022"/>
    </source>
</evidence>
<protein>
    <submittedName>
        <fullName evidence="2">PhBC6A51 family helix-turn-helix protein</fullName>
    </submittedName>
</protein>
<feature type="domain" description="Homeodomain phBC6A51-type" evidence="1">
    <location>
        <begin position="2"/>
        <end position="92"/>
    </location>
</feature>
<organism evidence="2 3">
    <name type="scientific">Weissella ceti</name>
    <dbReference type="NCBI Taxonomy" id="759620"/>
    <lineage>
        <taxon>Bacteria</taxon>
        <taxon>Bacillati</taxon>
        <taxon>Bacillota</taxon>
        <taxon>Bacilli</taxon>
        <taxon>Lactobacillales</taxon>
        <taxon>Lactobacillaceae</taxon>
        <taxon>Weissella</taxon>
    </lineage>
</organism>
<accession>A0ABT3E483</accession>
<evidence type="ECO:0000313" key="3">
    <source>
        <dbReference type="Proteomes" id="UP001526225"/>
    </source>
</evidence>
<gene>
    <name evidence="2" type="ORF">OIT44_03825</name>
</gene>
<dbReference type="InterPro" id="IPR024978">
    <property type="entry name" value="Homeodomain_phBC6A51-type"/>
</dbReference>
<evidence type="ECO:0000313" key="2">
    <source>
        <dbReference type="EMBL" id="MCW0953202.1"/>
    </source>
</evidence>
<dbReference type="Pfam" id="PF13022">
    <property type="entry name" value="HTH_Tnp_1_2"/>
    <property type="match status" value="1"/>
</dbReference>
<name>A0ABT3E483_9LACO</name>
<dbReference type="Gene3D" id="1.10.10.60">
    <property type="entry name" value="Homeodomain-like"/>
    <property type="match status" value="1"/>
</dbReference>
<dbReference type="Proteomes" id="UP001526225">
    <property type="component" value="Unassembled WGS sequence"/>
</dbReference>
<comment type="caution">
    <text evidence="2">The sequence shown here is derived from an EMBL/GenBank/DDBJ whole genome shotgun (WGS) entry which is preliminary data.</text>
</comment>
<reference evidence="2 3" key="1">
    <citation type="submission" date="2022-10" db="EMBL/GenBank/DDBJ databases">
        <title>Weissella fermenti sp. nov., isolated from fermented cabbage.</title>
        <authorList>
            <person name="Lee J.K."/>
            <person name="Baek J.H."/>
            <person name="Choi D.G."/>
            <person name="Kim J.M."/>
            <person name="Jeon C.O."/>
        </authorList>
    </citation>
    <scope>NUCLEOTIDE SEQUENCE [LARGE SCALE GENOMIC DNA]</scope>
    <source>
        <strain evidence="2 3">KACC 18534</strain>
    </source>
</reference>
<dbReference type="RefSeq" id="WP_213409623.1">
    <property type="nucleotide sequence ID" value="NZ_CP074441.1"/>
</dbReference>
<dbReference type="EMBL" id="JAOZFE010000003">
    <property type="protein sequence ID" value="MCW0953202.1"/>
    <property type="molecule type" value="Genomic_DNA"/>
</dbReference>
<sequence>MALNKKQLKAVELVFEGVLTFGQIAEKLKISGKTLYNWRHTSEFKEAVLEMGSQTLVMNTGKLMRNMQGLAFNGKSEFARLQATQYLLDKSGVGENQALEVNVKPVEIIDDIAGKRSD</sequence>
<keyword evidence="3" id="KW-1185">Reference proteome</keyword>